<dbReference type="Proteomes" id="UP000680038">
    <property type="component" value="Unassembled WGS sequence"/>
</dbReference>
<evidence type="ECO:0000259" key="2">
    <source>
        <dbReference type="Pfam" id="PF10728"/>
    </source>
</evidence>
<dbReference type="Pfam" id="PF10728">
    <property type="entry name" value="DUF2520"/>
    <property type="match status" value="1"/>
</dbReference>
<gene>
    <name evidence="3" type="ORF">DYBT9275_04359</name>
</gene>
<evidence type="ECO:0008006" key="5">
    <source>
        <dbReference type="Google" id="ProtNLM"/>
    </source>
</evidence>
<dbReference type="AlphaFoldDB" id="A0A916JGJ5"/>
<comment type="caution">
    <text evidence="3">The sequence shown here is derived from an EMBL/GenBank/DDBJ whole genome shotgun (WGS) entry which is preliminary data.</text>
</comment>
<dbReference type="EMBL" id="CAJRAF010000002">
    <property type="protein sequence ID" value="CAG5008797.1"/>
    <property type="molecule type" value="Genomic_DNA"/>
</dbReference>
<dbReference type="InterPro" id="IPR008927">
    <property type="entry name" value="6-PGluconate_DH-like_C_sf"/>
</dbReference>
<dbReference type="SUPFAM" id="SSF51735">
    <property type="entry name" value="NAD(P)-binding Rossmann-fold domains"/>
    <property type="match status" value="1"/>
</dbReference>
<reference evidence="3" key="1">
    <citation type="submission" date="2021-04" db="EMBL/GenBank/DDBJ databases">
        <authorList>
            <person name="Rodrigo-Torres L."/>
            <person name="Arahal R. D."/>
            <person name="Lucena T."/>
        </authorList>
    </citation>
    <scope>NUCLEOTIDE SEQUENCE</scope>
    <source>
        <strain evidence="3">CECT 9275</strain>
    </source>
</reference>
<dbReference type="InterPro" id="IPR028939">
    <property type="entry name" value="P5C_Rdtase_cat_N"/>
</dbReference>
<evidence type="ECO:0000259" key="1">
    <source>
        <dbReference type="Pfam" id="PF03807"/>
    </source>
</evidence>
<organism evidence="3 4">
    <name type="scientific">Dyadobacter helix</name>
    <dbReference type="NCBI Taxonomy" id="2822344"/>
    <lineage>
        <taxon>Bacteria</taxon>
        <taxon>Pseudomonadati</taxon>
        <taxon>Bacteroidota</taxon>
        <taxon>Cytophagia</taxon>
        <taxon>Cytophagales</taxon>
        <taxon>Spirosomataceae</taxon>
        <taxon>Dyadobacter</taxon>
    </lineage>
</organism>
<sequence>MKISFVGSGNVAWHLTQAFEEAGHWICEVYSRDINNARALAGILYDTDVLTSLNFSESEAELIVIAVSDDALPSVMEQIVLPENVIVANTSGTKSLADLQNLLDIYSDVNVHAGIFYPLQTFSRNVPLDYQDLPFCIESRNAEVETTLVNLARTISSNVHKLNSYQRFVLHVGAVFASNFTNHLLSISHDLVTREGLDFDLLKPLIQATIEKALQADDPAPGQTGPARRGDWDITTRHLEYLEEINTSWAEIYDLLTEKIVARHNVK</sequence>
<dbReference type="Gene3D" id="3.40.50.720">
    <property type="entry name" value="NAD(P)-binding Rossmann-like Domain"/>
    <property type="match status" value="1"/>
</dbReference>
<dbReference type="InterPro" id="IPR036291">
    <property type="entry name" value="NAD(P)-bd_dom_sf"/>
</dbReference>
<dbReference type="Pfam" id="PF03807">
    <property type="entry name" value="F420_oxidored"/>
    <property type="match status" value="1"/>
</dbReference>
<dbReference type="SUPFAM" id="SSF48179">
    <property type="entry name" value="6-phosphogluconate dehydrogenase C-terminal domain-like"/>
    <property type="match status" value="1"/>
</dbReference>
<accession>A0A916JGJ5</accession>
<evidence type="ECO:0000313" key="3">
    <source>
        <dbReference type="EMBL" id="CAG5008797.1"/>
    </source>
</evidence>
<dbReference type="InterPro" id="IPR037108">
    <property type="entry name" value="TM1727-like_C_sf"/>
</dbReference>
<dbReference type="PANTHER" id="PTHR40459:SF1">
    <property type="entry name" value="CONSERVED HYPOTHETICAL ALANINE AND LEUCINE RICH PROTEIN"/>
    <property type="match status" value="1"/>
</dbReference>
<dbReference type="PANTHER" id="PTHR40459">
    <property type="entry name" value="CONSERVED HYPOTHETICAL ALANINE AND LEUCINE RICH PROTEIN"/>
    <property type="match status" value="1"/>
</dbReference>
<feature type="domain" description="DUF2520" evidence="2">
    <location>
        <begin position="134"/>
        <end position="259"/>
    </location>
</feature>
<evidence type="ECO:0000313" key="4">
    <source>
        <dbReference type="Proteomes" id="UP000680038"/>
    </source>
</evidence>
<proteinExistence type="predicted"/>
<keyword evidence="4" id="KW-1185">Reference proteome</keyword>
<name>A0A916JGJ5_9BACT</name>
<protein>
    <recommendedName>
        <fullName evidence="5">DUF2520 domain-containing protein</fullName>
    </recommendedName>
</protein>
<dbReference type="InterPro" id="IPR018931">
    <property type="entry name" value="DUF2520"/>
</dbReference>
<feature type="domain" description="Pyrroline-5-carboxylate reductase catalytic N-terminal" evidence="1">
    <location>
        <begin position="2"/>
        <end position="87"/>
    </location>
</feature>
<dbReference type="Gene3D" id="1.10.1040.20">
    <property type="entry name" value="ProC-like, C-terminal domain"/>
    <property type="match status" value="1"/>
</dbReference>